<dbReference type="RefSeq" id="WP_157588215.1">
    <property type="nucleotide sequence ID" value="NZ_WPIN01000011.1"/>
</dbReference>
<organism evidence="1 2">
    <name type="scientific">Spirosoma arboris</name>
    <dbReference type="NCBI Taxonomy" id="2682092"/>
    <lineage>
        <taxon>Bacteria</taxon>
        <taxon>Pseudomonadati</taxon>
        <taxon>Bacteroidota</taxon>
        <taxon>Cytophagia</taxon>
        <taxon>Cytophagales</taxon>
        <taxon>Cytophagaceae</taxon>
        <taxon>Spirosoma</taxon>
    </lineage>
</organism>
<protein>
    <submittedName>
        <fullName evidence="1">Uncharacterized protein</fullName>
    </submittedName>
</protein>
<dbReference type="Proteomes" id="UP000436006">
    <property type="component" value="Unassembled WGS sequence"/>
</dbReference>
<keyword evidence="2" id="KW-1185">Reference proteome</keyword>
<name>A0A7K1SI73_9BACT</name>
<dbReference type="AlphaFoldDB" id="A0A7K1SI73"/>
<evidence type="ECO:0000313" key="2">
    <source>
        <dbReference type="Proteomes" id="UP000436006"/>
    </source>
</evidence>
<sequence>MAERVQNGYRRLFELRLFHHYWLDQGSILFDLLTKQQQEDRLLTYDLRQFLAIAPTSPTEKLLKKLGAIYKNTALGCVVVVPAGTVVPADTLLELVLTVQNTDFFTYTALTLPKQTITEYVNRRENTMYRYKQGVAVLSNLTGTARTIDGVKSLYLSKEIPKLTDSDQAKVESLVLDNTALLQLTGDQPGALTQELGSQAQNLPVFVHQEDIPVIAPLPDLVDFPEAGLRGVQLSDAIPDTVYALVRIAVERPDDADFSCVTDGATPGIPRGLPKAIPPVFQIHLKNRSTFRAYYDKLTGNLLSKEPTPLPLTWFSPDRQVSREESMKPRPSTDSITIAFDPVDPQRITGLFSTITK</sequence>
<dbReference type="EMBL" id="WPIN01000011">
    <property type="protein sequence ID" value="MVM33502.1"/>
    <property type="molecule type" value="Genomic_DNA"/>
</dbReference>
<proteinExistence type="predicted"/>
<gene>
    <name evidence="1" type="ORF">GO755_25925</name>
</gene>
<evidence type="ECO:0000313" key="1">
    <source>
        <dbReference type="EMBL" id="MVM33502.1"/>
    </source>
</evidence>
<reference evidence="1 2" key="1">
    <citation type="submission" date="2019-12" db="EMBL/GenBank/DDBJ databases">
        <title>Spirosoma sp. HMF4905 genome sequencing and assembly.</title>
        <authorList>
            <person name="Kang H."/>
            <person name="Cha I."/>
            <person name="Kim H."/>
            <person name="Joh K."/>
        </authorList>
    </citation>
    <scope>NUCLEOTIDE SEQUENCE [LARGE SCALE GENOMIC DNA]</scope>
    <source>
        <strain evidence="1 2">HMF4905</strain>
    </source>
</reference>
<comment type="caution">
    <text evidence="1">The sequence shown here is derived from an EMBL/GenBank/DDBJ whole genome shotgun (WGS) entry which is preliminary data.</text>
</comment>
<accession>A0A7K1SI73</accession>